<sequence length="254" mass="27697">MATESRWIPLESNPEVFNSWAKKAGLATSHAQFGDVYGLDEELLSMVPKPVKALILLFPDNPEAKAWKQEEDERIKKDGQPKVDGTIFWIKQEISNACGTIALIHALANSDVTLAPDSPLQNFIIQCHDKSPEERAALLASTKLFSSIHAQSASTGQTAVPSDLNTNLHFTCFVAAPEAEFREIAKGGASPKPDETQDNTGMRLIELDGRRPGPIDHGECKDLLSDVANLVKSRYLNQTASVYFSLMALAPPGN</sequence>
<feature type="active site" description="Nucleophile" evidence="7">
    <location>
        <position position="98"/>
    </location>
</feature>
<accession>A0A5C3LSY1</accession>
<dbReference type="OrthoDB" id="427186at2759"/>
<dbReference type="PANTHER" id="PTHR10589:SF17">
    <property type="entry name" value="UBIQUITIN CARBOXYL-TERMINAL HYDROLASE"/>
    <property type="match status" value="1"/>
</dbReference>
<evidence type="ECO:0000313" key="11">
    <source>
        <dbReference type="Proteomes" id="UP000308652"/>
    </source>
</evidence>
<dbReference type="PANTHER" id="PTHR10589">
    <property type="entry name" value="UBIQUITIN CARBOXYL-TERMINAL HYDROLASE"/>
    <property type="match status" value="1"/>
</dbReference>
<dbReference type="PRINTS" id="PR00707">
    <property type="entry name" value="UBCTHYDRLASE"/>
</dbReference>
<evidence type="ECO:0000313" key="10">
    <source>
        <dbReference type="EMBL" id="TFK35186.1"/>
    </source>
</evidence>
<evidence type="ECO:0000256" key="7">
    <source>
        <dbReference type="PROSITE-ProRule" id="PRU01393"/>
    </source>
</evidence>
<dbReference type="EC" id="3.4.19.12" evidence="8"/>
<dbReference type="GO" id="GO:0016579">
    <property type="term" value="P:protein deubiquitination"/>
    <property type="evidence" value="ECO:0007669"/>
    <property type="project" value="TreeGrafter"/>
</dbReference>
<evidence type="ECO:0000256" key="2">
    <source>
        <dbReference type="ARBA" id="ARBA00009326"/>
    </source>
</evidence>
<keyword evidence="11" id="KW-1185">Reference proteome</keyword>
<feature type="active site" description="Proton donor" evidence="7">
    <location>
        <position position="169"/>
    </location>
</feature>
<dbReference type="InterPro" id="IPR001578">
    <property type="entry name" value="Peptidase_C12_UCH"/>
</dbReference>
<evidence type="ECO:0000256" key="6">
    <source>
        <dbReference type="ARBA" id="ARBA00022807"/>
    </source>
</evidence>
<keyword evidence="6 7" id="KW-0788">Thiol protease</keyword>
<comment type="catalytic activity">
    <reaction evidence="1 7 8">
        <text>Thiol-dependent hydrolysis of ester, thioester, amide, peptide and isopeptide bonds formed by the C-terminal Gly of ubiquitin (a 76-residue protein attached to proteins as an intracellular targeting signal).</text>
        <dbReference type="EC" id="3.4.19.12"/>
    </reaction>
</comment>
<dbReference type="AlphaFoldDB" id="A0A5C3LSY1"/>
<reference evidence="10 11" key="1">
    <citation type="journal article" date="2019" name="Nat. Ecol. Evol.">
        <title>Megaphylogeny resolves global patterns of mushroom evolution.</title>
        <authorList>
            <person name="Varga T."/>
            <person name="Krizsan K."/>
            <person name="Foldi C."/>
            <person name="Dima B."/>
            <person name="Sanchez-Garcia M."/>
            <person name="Sanchez-Ramirez S."/>
            <person name="Szollosi G.J."/>
            <person name="Szarkandi J.G."/>
            <person name="Papp V."/>
            <person name="Albert L."/>
            <person name="Andreopoulos W."/>
            <person name="Angelini C."/>
            <person name="Antonin V."/>
            <person name="Barry K.W."/>
            <person name="Bougher N.L."/>
            <person name="Buchanan P."/>
            <person name="Buyck B."/>
            <person name="Bense V."/>
            <person name="Catcheside P."/>
            <person name="Chovatia M."/>
            <person name="Cooper J."/>
            <person name="Damon W."/>
            <person name="Desjardin D."/>
            <person name="Finy P."/>
            <person name="Geml J."/>
            <person name="Haridas S."/>
            <person name="Hughes K."/>
            <person name="Justo A."/>
            <person name="Karasinski D."/>
            <person name="Kautmanova I."/>
            <person name="Kiss B."/>
            <person name="Kocsube S."/>
            <person name="Kotiranta H."/>
            <person name="LaButti K.M."/>
            <person name="Lechner B.E."/>
            <person name="Liimatainen K."/>
            <person name="Lipzen A."/>
            <person name="Lukacs Z."/>
            <person name="Mihaltcheva S."/>
            <person name="Morgado L.N."/>
            <person name="Niskanen T."/>
            <person name="Noordeloos M.E."/>
            <person name="Ohm R.A."/>
            <person name="Ortiz-Santana B."/>
            <person name="Ovrebo C."/>
            <person name="Racz N."/>
            <person name="Riley R."/>
            <person name="Savchenko A."/>
            <person name="Shiryaev A."/>
            <person name="Soop K."/>
            <person name="Spirin V."/>
            <person name="Szebenyi C."/>
            <person name="Tomsovsky M."/>
            <person name="Tulloss R.E."/>
            <person name="Uehling J."/>
            <person name="Grigoriev I.V."/>
            <person name="Vagvolgyi C."/>
            <person name="Papp T."/>
            <person name="Martin F.M."/>
            <person name="Miettinen O."/>
            <person name="Hibbett D.S."/>
            <person name="Nagy L.G."/>
        </authorList>
    </citation>
    <scope>NUCLEOTIDE SEQUENCE [LARGE SCALE GENOMIC DNA]</scope>
    <source>
        <strain evidence="10 11">CBS 166.37</strain>
    </source>
</reference>
<evidence type="ECO:0000256" key="1">
    <source>
        <dbReference type="ARBA" id="ARBA00000707"/>
    </source>
</evidence>
<feature type="site" description="Important for enzyme activity" evidence="7">
    <location>
        <position position="208"/>
    </location>
</feature>
<evidence type="ECO:0000256" key="5">
    <source>
        <dbReference type="ARBA" id="ARBA00022801"/>
    </source>
</evidence>
<evidence type="ECO:0000256" key="4">
    <source>
        <dbReference type="ARBA" id="ARBA00022786"/>
    </source>
</evidence>
<dbReference type="Gene3D" id="3.40.532.10">
    <property type="entry name" value="Peptidase C12, ubiquitin carboxyl-terminal hydrolase"/>
    <property type="match status" value="1"/>
</dbReference>
<organism evidence="10 11">
    <name type="scientific">Crucibulum laeve</name>
    <dbReference type="NCBI Taxonomy" id="68775"/>
    <lineage>
        <taxon>Eukaryota</taxon>
        <taxon>Fungi</taxon>
        <taxon>Dikarya</taxon>
        <taxon>Basidiomycota</taxon>
        <taxon>Agaricomycotina</taxon>
        <taxon>Agaricomycetes</taxon>
        <taxon>Agaricomycetidae</taxon>
        <taxon>Agaricales</taxon>
        <taxon>Agaricineae</taxon>
        <taxon>Nidulariaceae</taxon>
        <taxon>Crucibulum</taxon>
    </lineage>
</organism>
<dbReference type="EMBL" id="ML213624">
    <property type="protein sequence ID" value="TFK35186.1"/>
    <property type="molecule type" value="Genomic_DNA"/>
</dbReference>
<gene>
    <name evidence="10" type="ORF">BDQ12DRAFT_688634</name>
</gene>
<feature type="site" description="Transition state stabilizer" evidence="7">
    <location>
        <position position="92"/>
    </location>
</feature>
<protein>
    <recommendedName>
        <fullName evidence="8">Ubiquitin carboxyl-terminal hydrolase</fullName>
        <ecNumber evidence="8">3.4.19.12</ecNumber>
    </recommendedName>
</protein>
<evidence type="ECO:0000256" key="8">
    <source>
        <dbReference type="RuleBase" id="RU361215"/>
    </source>
</evidence>
<evidence type="ECO:0000256" key="3">
    <source>
        <dbReference type="ARBA" id="ARBA00022670"/>
    </source>
</evidence>
<dbReference type="InterPro" id="IPR036959">
    <property type="entry name" value="Peptidase_C12_UCH_sf"/>
</dbReference>
<feature type="domain" description="UCH catalytic" evidence="9">
    <location>
        <begin position="6"/>
        <end position="251"/>
    </location>
</feature>
<dbReference type="SUPFAM" id="SSF54001">
    <property type="entry name" value="Cysteine proteinases"/>
    <property type="match status" value="1"/>
</dbReference>
<dbReference type="Proteomes" id="UP000308652">
    <property type="component" value="Unassembled WGS sequence"/>
</dbReference>
<dbReference type="STRING" id="68775.A0A5C3LSY1"/>
<dbReference type="GO" id="GO:0005737">
    <property type="term" value="C:cytoplasm"/>
    <property type="evidence" value="ECO:0007669"/>
    <property type="project" value="TreeGrafter"/>
</dbReference>
<dbReference type="PROSITE" id="PS52048">
    <property type="entry name" value="UCH_DOMAIN"/>
    <property type="match status" value="1"/>
</dbReference>
<dbReference type="GO" id="GO:0004843">
    <property type="term" value="F:cysteine-type deubiquitinase activity"/>
    <property type="evidence" value="ECO:0007669"/>
    <property type="project" value="UniProtKB-UniRule"/>
</dbReference>
<dbReference type="Pfam" id="PF01088">
    <property type="entry name" value="Peptidase_C12"/>
    <property type="match status" value="1"/>
</dbReference>
<name>A0A5C3LSY1_9AGAR</name>
<keyword evidence="4 7" id="KW-0833">Ubl conjugation pathway</keyword>
<dbReference type="FunFam" id="3.40.532.10:FF:000006">
    <property type="entry name" value="Ubiquitin carboxyl-terminal hydrolase"/>
    <property type="match status" value="1"/>
</dbReference>
<dbReference type="InterPro" id="IPR057254">
    <property type="entry name" value="UCH_AS"/>
</dbReference>
<comment type="similarity">
    <text evidence="2 7 8">Belongs to the peptidase C12 family.</text>
</comment>
<keyword evidence="5 7" id="KW-0378">Hydrolase</keyword>
<proteinExistence type="inferred from homology"/>
<dbReference type="CDD" id="cd09616">
    <property type="entry name" value="Peptidase_C12_UCH_L1_L3"/>
    <property type="match status" value="1"/>
</dbReference>
<evidence type="ECO:0000259" key="9">
    <source>
        <dbReference type="PROSITE" id="PS52048"/>
    </source>
</evidence>
<dbReference type="PROSITE" id="PS00140">
    <property type="entry name" value="UCH_1"/>
    <property type="match status" value="1"/>
</dbReference>
<keyword evidence="3 7" id="KW-0645">Protease</keyword>
<dbReference type="GO" id="GO:0006511">
    <property type="term" value="P:ubiquitin-dependent protein catabolic process"/>
    <property type="evidence" value="ECO:0007669"/>
    <property type="project" value="UniProtKB-UniRule"/>
</dbReference>
<dbReference type="InterPro" id="IPR038765">
    <property type="entry name" value="Papain-like_cys_pep_sf"/>
</dbReference>